<name>A0AA86J928_9ENTR</name>
<feature type="transmembrane region" description="Helical" evidence="6">
    <location>
        <begin position="80"/>
        <end position="98"/>
    </location>
</feature>
<dbReference type="Pfam" id="PF00884">
    <property type="entry name" value="Sulfatase"/>
    <property type="match status" value="1"/>
</dbReference>
<dbReference type="GO" id="GO:0016740">
    <property type="term" value="F:transferase activity"/>
    <property type="evidence" value="ECO:0007669"/>
    <property type="project" value="UniProtKB-KW"/>
</dbReference>
<proteinExistence type="predicted"/>
<evidence type="ECO:0000313" key="10">
    <source>
        <dbReference type="Proteomes" id="UP000682928"/>
    </source>
</evidence>
<feature type="domain" description="Sulfatase N-terminal" evidence="7">
    <location>
        <begin position="163"/>
        <end position="446"/>
    </location>
</feature>
<evidence type="ECO:0000256" key="3">
    <source>
        <dbReference type="ARBA" id="ARBA00022692"/>
    </source>
</evidence>
<dbReference type="AlphaFoldDB" id="A0AA86J928"/>
<evidence type="ECO:0000256" key="6">
    <source>
        <dbReference type="SAM" id="Phobius"/>
    </source>
</evidence>
<dbReference type="Pfam" id="PF22895">
    <property type="entry name" value="DUF7024"/>
    <property type="match status" value="1"/>
</dbReference>
<evidence type="ECO:0000256" key="2">
    <source>
        <dbReference type="ARBA" id="ARBA00022475"/>
    </source>
</evidence>
<keyword evidence="4 6" id="KW-1133">Transmembrane helix</keyword>
<feature type="domain" description="DUF7024" evidence="8">
    <location>
        <begin position="616"/>
        <end position="759"/>
    </location>
</feature>
<dbReference type="GO" id="GO:0005886">
    <property type="term" value="C:plasma membrane"/>
    <property type="evidence" value="ECO:0007669"/>
    <property type="project" value="UniProtKB-SubCell"/>
</dbReference>
<feature type="transmembrane region" description="Helical" evidence="6">
    <location>
        <begin position="110"/>
        <end position="128"/>
    </location>
</feature>
<dbReference type="Proteomes" id="UP000682928">
    <property type="component" value="Chromosome"/>
</dbReference>
<gene>
    <name evidence="9" type="primary">mdoB</name>
    <name evidence="9" type="ORF">ENKO_37370</name>
</gene>
<dbReference type="SUPFAM" id="SSF53649">
    <property type="entry name" value="Alkaline phosphatase-like"/>
    <property type="match status" value="1"/>
</dbReference>
<sequence length="763" mass="85080">MSELLSLALFLASVVIYAWKAGRNTWWFTATLIVLGLFVVLNITLYASDYFTGDGINDAVLYTLTNSLTGAGVSKYILPGAGLICALIAVFGALGWILRRRSHRPYHFGYSLLALLLALGSVDASPAFRQITELVKSQSRESSPDFTTWYKVPAKSIPDPKLNLVYIYGESLERTYFDNAAFPDLTPELGAIKNNSIDFTHTAQLPGTDYTIAGMVASQCGIPLFAPFEGNASASMSSFFPQNLCLGDILKNSGYENHFVQGANLRFAGKDVFLKSHGFDHLVGAEELKSQVADPAYRNDWGFYDDTVLDEVWKKYETLSKSGKRFSLFTLTVDTHHPDGFISRACDRKRYEIEGKLNQSFSAVTCSQQNIAALIQKIQASPWYKNTVIVVSSDHLAMNNTAWKYLNKQDRNNLFFVLRGDRPQQDVSGLKRNTMDNGATVLDILGGDNFIGLGRSSLSGQSLSESFLNMKEKVLSWKPDIIRLWNFPKEMKDFTVDTDKKMIAFSGSHFRLPLLLRISDQRVEPLPESEYSAPLRFQLADFAPRDNFVWVDQCYKMAQLWAPELALSSDWCVSQGQLGGEQRVQRVDKTQWKGKTAFNETVIDTLRYQANVDTLKVVDNDIRYKADSFVFNVAGAPEEVKQFSGISRPESWGRWSNAQLGKAVKIEYKAPLPDEFDLVITAKAYGPNADRPIPVRVGNSEQTLTLGHDLSTTTLRFRNPAQSNTLEIVPPDPQSTNEGNILGHSPRQLGIGMVEIKVVKIGG</sequence>
<dbReference type="InterPro" id="IPR000917">
    <property type="entry name" value="Sulfatase_N"/>
</dbReference>
<keyword evidence="5 6" id="KW-0472">Membrane</keyword>
<comment type="subcellular location">
    <subcellularLocation>
        <location evidence="1">Cell membrane</location>
        <topology evidence="1">Multi-pass membrane protein</topology>
    </subcellularLocation>
</comment>
<dbReference type="RefSeq" id="WP_088220675.1">
    <property type="nucleotide sequence ID" value="NZ_AP024590.1"/>
</dbReference>
<accession>A0AA86J928</accession>
<evidence type="ECO:0000256" key="1">
    <source>
        <dbReference type="ARBA" id="ARBA00004651"/>
    </source>
</evidence>
<evidence type="ECO:0000259" key="8">
    <source>
        <dbReference type="Pfam" id="PF22895"/>
    </source>
</evidence>
<protein>
    <submittedName>
        <fullName evidence="9">Phosphoglycerol transferase I</fullName>
    </submittedName>
</protein>
<organism evidence="9 10">
    <name type="scientific">Enterobacter kobei</name>
    <dbReference type="NCBI Taxonomy" id="208224"/>
    <lineage>
        <taxon>Bacteria</taxon>
        <taxon>Pseudomonadati</taxon>
        <taxon>Pseudomonadota</taxon>
        <taxon>Gammaproteobacteria</taxon>
        <taxon>Enterobacterales</taxon>
        <taxon>Enterobacteriaceae</taxon>
        <taxon>Enterobacter</taxon>
        <taxon>Enterobacter cloacae complex</taxon>
    </lineage>
</organism>
<dbReference type="InterPro" id="IPR017850">
    <property type="entry name" value="Alkaline_phosphatase_core_sf"/>
</dbReference>
<evidence type="ECO:0000313" key="9">
    <source>
        <dbReference type="EMBL" id="BCU57143.1"/>
    </source>
</evidence>
<evidence type="ECO:0000256" key="4">
    <source>
        <dbReference type="ARBA" id="ARBA00022989"/>
    </source>
</evidence>
<evidence type="ECO:0000256" key="5">
    <source>
        <dbReference type="ARBA" id="ARBA00023136"/>
    </source>
</evidence>
<evidence type="ECO:0000259" key="7">
    <source>
        <dbReference type="Pfam" id="PF00884"/>
    </source>
</evidence>
<dbReference type="EMBL" id="AP024590">
    <property type="protein sequence ID" value="BCU57143.1"/>
    <property type="molecule type" value="Genomic_DNA"/>
</dbReference>
<dbReference type="CDD" id="cd16015">
    <property type="entry name" value="LTA_synthase"/>
    <property type="match status" value="1"/>
</dbReference>
<feature type="transmembrane region" description="Helical" evidence="6">
    <location>
        <begin position="28"/>
        <end position="47"/>
    </location>
</feature>
<reference evidence="9" key="1">
    <citation type="submission" date="2021-04" db="EMBL/GenBank/DDBJ databases">
        <title>Difference and commonality of drug resistance evolution in various bacteria. and drug sensitivity profiles.</title>
        <authorList>
            <person name="Maeda T."/>
            <person name="Shibai A."/>
            <person name="Kawada K."/>
            <person name="Kotani H."/>
            <person name="Tarusawa Y."/>
            <person name="Tanabe K."/>
            <person name="Furusawa C."/>
        </authorList>
    </citation>
    <scope>NUCLEOTIDE SEQUENCE</scope>
    <source>
        <strain evidence="9">JCM 8580</strain>
    </source>
</reference>
<dbReference type="NCBIfam" id="NF003000">
    <property type="entry name" value="PRK03776.1"/>
    <property type="match status" value="1"/>
</dbReference>
<dbReference type="PANTHER" id="PTHR47371">
    <property type="entry name" value="LIPOTEICHOIC ACID SYNTHASE"/>
    <property type="match status" value="1"/>
</dbReference>
<dbReference type="InterPro" id="IPR054288">
    <property type="entry name" value="DUF7024"/>
</dbReference>
<keyword evidence="9" id="KW-0808">Transferase</keyword>
<keyword evidence="2" id="KW-1003">Cell membrane</keyword>
<dbReference type="InterPro" id="IPR050448">
    <property type="entry name" value="OpgB/LTA_synthase_biosynth"/>
</dbReference>
<keyword evidence="3 6" id="KW-0812">Transmembrane</keyword>
<dbReference type="PANTHER" id="PTHR47371:SF3">
    <property type="entry name" value="PHOSPHOGLYCEROL TRANSFERASE I"/>
    <property type="match status" value="1"/>
</dbReference>
<dbReference type="Gene3D" id="3.40.720.10">
    <property type="entry name" value="Alkaline Phosphatase, subunit A"/>
    <property type="match status" value="1"/>
</dbReference>